<organism evidence="14 15">
    <name type="scientific">Buchnera aphidicola</name>
    <name type="common">Melanaphis sacchari</name>
    <dbReference type="NCBI Taxonomy" id="2173854"/>
    <lineage>
        <taxon>Bacteria</taxon>
        <taxon>Pseudomonadati</taxon>
        <taxon>Pseudomonadota</taxon>
        <taxon>Gammaproteobacteria</taxon>
        <taxon>Enterobacterales</taxon>
        <taxon>Erwiniaceae</taxon>
        <taxon>Buchnera</taxon>
    </lineage>
</organism>
<dbReference type="InterPro" id="IPR005838">
    <property type="entry name" value="T3SS_IM_P"/>
</dbReference>
<dbReference type="PROSITE" id="PS01061">
    <property type="entry name" value="FLIP_2"/>
    <property type="match status" value="1"/>
</dbReference>
<dbReference type="NCBIfam" id="NF009438">
    <property type="entry name" value="PRK12797.1"/>
    <property type="match status" value="1"/>
</dbReference>
<dbReference type="NCBIfam" id="TIGR01103">
    <property type="entry name" value="fliP"/>
    <property type="match status" value="1"/>
</dbReference>
<keyword evidence="12 13" id="KW-1006">Bacterial flagellum protein export</keyword>
<proteinExistence type="inferred from homology"/>
<comment type="function">
    <text evidence="1 13">Plays a role in the flagellum-specific transport system.</text>
</comment>
<dbReference type="AlphaFoldDB" id="A0A2U8DFT5"/>
<dbReference type="NCBIfam" id="TIGR03500">
    <property type="entry name" value="FliO_TIGR"/>
    <property type="match status" value="1"/>
</dbReference>
<feature type="transmembrane region" description="Helical" evidence="13">
    <location>
        <begin position="315"/>
        <end position="340"/>
    </location>
</feature>
<evidence type="ECO:0000256" key="6">
    <source>
        <dbReference type="ARBA" id="ARBA00022692"/>
    </source>
</evidence>
<feature type="transmembrane region" description="Helical" evidence="13">
    <location>
        <begin position="135"/>
        <end position="154"/>
    </location>
</feature>
<evidence type="ECO:0000256" key="4">
    <source>
        <dbReference type="ARBA" id="ARBA00022448"/>
    </source>
</evidence>
<evidence type="ECO:0000256" key="5">
    <source>
        <dbReference type="ARBA" id="ARBA00022475"/>
    </source>
</evidence>
<evidence type="ECO:0000313" key="15">
    <source>
        <dbReference type="Proteomes" id="UP000244884"/>
    </source>
</evidence>
<dbReference type="EMBL" id="CP029161">
    <property type="protein sequence ID" value="AWH90680.1"/>
    <property type="molecule type" value="Genomic_DNA"/>
</dbReference>
<dbReference type="PRINTS" id="PR01302">
    <property type="entry name" value="TYPE3IMPPROT"/>
</dbReference>
<comment type="subcellular location">
    <subcellularLocation>
        <location evidence="13">Cell membrane</location>
        <topology evidence="13">Multi-pass membrane protein</topology>
    </subcellularLocation>
    <subcellularLocation>
        <location evidence="13">Bacterial flagellum basal body</location>
    </subcellularLocation>
</comment>
<evidence type="ECO:0000256" key="3">
    <source>
        <dbReference type="ARBA" id="ARBA00021714"/>
    </source>
</evidence>
<dbReference type="Pfam" id="PF00813">
    <property type="entry name" value="FliP"/>
    <property type="match status" value="1"/>
</dbReference>
<keyword evidence="8 13" id="KW-0653">Protein transport</keyword>
<dbReference type="PANTHER" id="PTHR30587:SF0">
    <property type="entry name" value="FLAGELLAR BIOSYNTHETIC PROTEIN FLIP"/>
    <property type="match status" value="1"/>
</dbReference>
<dbReference type="PROSITE" id="PS01060">
    <property type="entry name" value="FLIP_1"/>
    <property type="match status" value="1"/>
</dbReference>
<evidence type="ECO:0000256" key="7">
    <source>
        <dbReference type="ARBA" id="ARBA00022795"/>
    </source>
</evidence>
<dbReference type="GO" id="GO:0005886">
    <property type="term" value="C:plasma membrane"/>
    <property type="evidence" value="ECO:0007669"/>
    <property type="project" value="UniProtKB-SubCell"/>
</dbReference>
<dbReference type="Pfam" id="PF04347">
    <property type="entry name" value="FliO"/>
    <property type="match status" value="1"/>
</dbReference>
<keyword evidence="6 13" id="KW-0812">Transmembrane</keyword>
<keyword evidence="4 13" id="KW-0813">Transport</keyword>
<name>A0A2U8DFT5_9GAMM</name>
<keyword evidence="5 13" id="KW-1003">Cell membrane</keyword>
<reference evidence="14 15" key="1">
    <citation type="submission" date="2018-04" db="EMBL/GenBank/DDBJ databases">
        <title>Genome sequence of Buchnera aphidicola from Melaphis sacchari.</title>
        <authorList>
            <person name="Geib S.M."/>
            <person name="Palmer N.A."/>
            <person name="Sattler S.E."/>
            <person name="Sarath G."/>
        </authorList>
    </citation>
    <scope>NUCLEOTIDE SEQUENCE [LARGE SCALE GENOMIC DNA]</scope>
    <source>
        <strain evidence="14 15">LSU</strain>
    </source>
</reference>
<sequence length="378" mass="43363">MKYDEYSQLTSNILEPMFNSVNFFHIFSSLIQIILLILVLSWLIKKISLFNVVKKDSYLKILDKIKIGSNESLLIIKVKDAKLILGVTKNSIAHLYTLPYDKKDKFLKKEKSILPKKNIFNCLKNFAKIFWKNTMFYRIIPFLFLFLFCPLVYADIPGPISHSLSDGSQAWSLPIQTLVFLTLLTFLPAFILMMTSFTRIIIVFGLLRNAIGTPYAPPNQILLGLALFLTFFIMSPTFDQVYKESYLPFSEEKINMNEAIEKGAIPFKTFMLHQTRTSDLELFSKLAHVSFYKNKADIPMRILLPSFITSELKTAFQIGFTIFIPFLIIDLVIASVLMALGMMMVPPSTISLPFKLMLFVLVDGWKILITSLSQSFNM</sequence>
<evidence type="ECO:0000256" key="8">
    <source>
        <dbReference type="ARBA" id="ARBA00022927"/>
    </source>
</evidence>
<evidence type="ECO:0000256" key="2">
    <source>
        <dbReference type="ARBA" id="ARBA00006257"/>
    </source>
</evidence>
<dbReference type="GO" id="GO:0009306">
    <property type="term" value="P:protein secretion"/>
    <property type="evidence" value="ECO:0007669"/>
    <property type="project" value="UniProtKB-UniRule"/>
</dbReference>
<keyword evidence="14" id="KW-0966">Cell projection</keyword>
<protein>
    <recommendedName>
        <fullName evidence="3 13">Flagellar biosynthetic protein FliP</fullName>
    </recommendedName>
</protein>
<comment type="similarity">
    <text evidence="2 13">Belongs to the FliP/MopC/SpaP family.</text>
</comment>
<dbReference type="PRINTS" id="PR00951">
    <property type="entry name" value="FLGBIOSNFLIP"/>
</dbReference>
<dbReference type="GO" id="GO:0044781">
    <property type="term" value="P:bacterial-type flagellum organization"/>
    <property type="evidence" value="ECO:0007669"/>
    <property type="project" value="UniProtKB-UniRule"/>
</dbReference>
<gene>
    <name evidence="13" type="primary">fliP</name>
    <name evidence="14" type="ORF">DD681_02640</name>
</gene>
<keyword evidence="14" id="KW-0282">Flagellum</keyword>
<dbReference type="InterPro" id="IPR005837">
    <property type="entry name" value="FliP"/>
</dbReference>
<evidence type="ECO:0000256" key="12">
    <source>
        <dbReference type="ARBA" id="ARBA00023225"/>
    </source>
</evidence>
<dbReference type="InterPro" id="IPR022781">
    <property type="entry name" value="Flagellar_biosynth_FliO"/>
</dbReference>
<evidence type="ECO:0000256" key="9">
    <source>
        <dbReference type="ARBA" id="ARBA00022989"/>
    </source>
</evidence>
<feature type="transmembrane region" description="Helical" evidence="13">
    <location>
        <begin position="23"/>
        <end position="44"/>
    </location>
</feature>
<keyword evidence="7 13" id="KW-1005">Bacterial flagellum biogenesis</keyword>
<evidence type="ECO:0000256" key="10">
    <source>
        <dbReference type="ARBA" id="ARBA00023136"/>
    </source>
</evidence>
<dbReference type="GO" id="GO:0009425">
    <property type="term" value="C:bacterial-type flagellum basal body"/>
    <property type="evidence" value="ECO:0007669"/>
    <property type="project" value="UniProtKB-SubCell"/>
</dbReference>
<accession>A0A2U8DFT5</accession>
<dbReference type="PANTHER" id="PTHR30587">
    <property type="entry name" value="FLAGELLAR BIOSYNTHETIC PROTEIN FLIP"/>
    <property type="match status" value="1"/>
</dbReference>
<keyword evidence="14" id="KW-0969">Cilium</keyword>
<evidence type="ECO:0000256" key="1">
    <source>
        <dbReference type="ARBA" id="ARBA00003663"/>
    </source>
</evidence>
<keyword evidence="11" id="KW-0975">Bacterial flagellum</keyword>
<feature type="transmembrane region" description="Helical" evidence="13">
    <location>
        <begin position="219"/>
        <end position="238"/>
    </location>
</feature>
<keyword evidence="9 13" id="KW-1133">Transmembrane helix</keyword>
<dbReference type="Proteomes" id="UP000244884">
    <property type="component" value="Chromosome"/>
</dbReference>
<dbReference type="OrthoDB" id="9805111at2"/>
<evidence type="ECO:0000313" key="14">
    <source>
        <dbReference type="EMBL" id="AWH90680.1"/>
    </source>
</evidence>
<feature type="transmembrane region" description="Helical" evidence="13">
    <location>
        <begin position="174"/>
        <end position="207"/>
    </location>
</feature>
<keyword evidence="10 13" id="KW-0472">Membrane</keyword>
<evidence type="ECO:0000256" key="13">
    <source>
        <dbReference type="RuleBase" id="RU362069"/>
    </source>
</evidence>
<evidence type="ECO:0000256" key="11">
    <source>
        <dbReference type="ARBA" id="ARBA00023143"/>
    </source>
</evidence>
<feature type="transmembrane region" description="Helical" evidence="13">
    <location>
        <begin position="352"/>
        <end position="372"/>
    </location>
</feature>